<feature type="domain" description="WCX" evidence="2">
    <location>
        <begin position="251"/>
        <end position="324"/>
    </location>
</feature>
<feature type="domain" description="WYL" evidence="1">
    <location>
        <begin position="144"/>
        <end position="218"/>
    </location>
</feature>
<evidence type="ECO:0000259" key="2">
    <source>
        <dbReference type="Pfam" id="PF25583"/>
    </source>
</evidence>
<dbReference type="AlphaFoldDB" id="A0A395XNC6"/>
<dbReference type="InterPro" id="IPR036390">
    <property type="entry name" value="WH_DNA-bd_sf"/>
</dbReference>
<dbReference type="Pfam" id="PF25583">
    <property type="entry name" value="WCX"/>
    <property type="match status" value="1"/>
</dbReference>
<dbReference type="InterPro" id="IPR026881">
    <property type="entry name" value="WYL_dom"/>
</dbReference>
<protein>
    <submittedName>
        <fullName evidence="3">WYL domain-containing transcriptional regulator</fullName>
    </submittedName>
</protein>
<dbReference type="Proteomes" id="UP000266376">
    <property type="component" value="Unassembled WGS sequence"/>
</dbReference>
<dbReference type="Pfam" id="PF13280">
    <property type="entry name" value="WYL"/>
    <property type="match status" value="1"/>
</dbReference>
<reference evidence="3 4" key="1">
    <citation type="submission" date="2018-08" db="EMBL/GenBank/DDBJ databases">
        <title>A genome reference for cultivated species of the human gut microbiota.</title>
        <authorList>
            <person name="Zou Y."/>
            <person name="Xue W."/>
            <person name="Luo G."/>
        </authorList>
    </citation>
    <scope>NUCLEOTIDE SEQUENCE [LARGE SCALE GENOMIC DNA]</scope>
    <source>
        <strain evidence="3 4">AF12-11</strain>
    </source>
</reference>
<dbReference type="PANTHER" id="PTHR34580:SF1">
    <property type="entry name" value="PROTEIN PAFC"/>
    <property type="match status" value="1"/>
</dbReference>
<dbReference type="SUPFAM" id="SSF46785">
    <property type="entry name" value="Winged helix' DNA-binding domain"/>
    <property type="match status" value="1"/>
</dbReference>
<name>A0A395XNC6_9FIRM</name>
<evidence type="ECO:0000313" key="4">
    <source>
        <dbReference type="Proteomes" id="UP000266376"/>
    </source>
</evidence>
<dbReference type="InterPro" id="IPR051534">
    <property type="entry name" value="CBASS_pafABC_assoc_protein"/>
</dbReference>
<organism evidence="3 4">
    <name type="scientific">Dorea formicigenerans</name>
    <dbReference type="NCBI Taxonomy" id="39486"/>
    <lineage>
        <taxon>Bacteria</taxon>
        <taxon>Bacillati</taxon>
        <taxon>Bacillota</taxon>
        <taxon>Clostridia</taxon>
        <taxon>Lachnospirales</taxon>
        <taxon>Lachnospiraceae</taxon>
        <taxon>Dorea</taxon>
    </lineage>
</organism>
<comment type="caution">
    <text evidence="3">The sequence shown here is derived from an EMBL/GenBank/DDBJ whole genome shotgun (WGS) entry which is preliminary data.</text>
</comment>
<proteinExistence type="predicted"/>
<evidence type="ECO:0000313" key="3">
    <source>
        <dbReference type="EMBL" id="RGW54833.1"/>
    </source>
</evidence>
<dbReference type="PANTHER" id="PTHR34580">
    <property type="match status" value="1"/>
</dbReference>
<evidence type="ECO:0000259" key="1">
    <source>
        <dbReference type="Pfam" id="PF13280"/>
    </source>
</evidence>
<sequence length="334" mass="39382">MPKGKNQKFKLYRLAQIMLENTDEEHYITMPEIKEKLEEYEVTADRKSLYNDLKDLEKLGIEVEGEPVGNRYHYHVVERPFELPELKLLVDAIQSSKFITQKKTNTLIKKLEKLVSKYDAQKLQRQVYVSGRIKAMNESIYYTVDAIHNAISENRKIKFQYYQWNVKKEMELRHDGAWYHISPWGLSWDDENYYLVGYDSEAELIKHYRVDKMLHIRMSTEAREGKEHFNQLDMADYAKKSFGMFGGKEKTVKLLVDNRLAGVIIDRFGKDIMLIPVDENHFTVNVDVHVSKQFLGWVFSLGEQVKILSPEDVVEQMQGEVKRLVEQYDSRVKV</sequence>
<dbReference type="PROSITE" id="PS52050">
    <property type="entry name" value="WYL"/>
    <property type="match status" value="1"/>
</dbReference>
<dbReference type="EMBL" id="QSAJ01000006">
    <property type="protein sequence ID" value="RGW54833.1"/>
    <property type="molecule type" value="Genomic_DNA"/>
</dbReference>
<dbReference type="InterPro" id="IPR057727">
    <property type="entry name" value="WCX_dom"/>
</dbReference>
<gene>
    <name evidence="3" type="ORF">DWV67_03660</name>
</gene>
<accession>A0A395XNC6</accession>